<evidence type="ECO:0000313" key="2">
    <source>
        <dbReference type="EMBL" id="VFK29643.1"/>
    </source>
</evidence>
<name>A0A450W9C2_9GAMM</name>
<gene>
    <name evidence="1" type="ORF">BECKLPF1236A_GA0070988_100916</name>
    <name evidence="2" type="ORF">BECKLPF1236C_GA0070990_100916</name>
</gene>
<dbReference type="EMBL" id="CAADFP010000091">
    <property type="protein sequence ID" value="VFK29643.1"/>
    <property type="molecule type" value="Genomic_DNA"/>
</dbReference>
<evidence type="ECO:0000313" key="1">
    <source>
        <dbReference type="EMBL" id="VFK13615.1"/>
    </source>
</evidence>
<protein>
    <submittedName>
        <fullName evidence="1">Uncharacterized protein</fullName>
    </submittedName>
</protein>
<organism evidence="1">
    <name type="scientific">Candidatus Kentrum sp. LPFa</name>
    <dbReference type="NCBI Taxonomy" id="2126335"/>
    <lineage>
        <taxon>Bacteria</taxon>
        <taxon>Pseudomonadati</taxon>
        <taxon>Pseudomonadota</taxon>
        <taxon>Gammaproteobacteria</taxon>
        <taxon>Candidatus Kentrum</taxon>
    </lineage>
</organism>
<sequence>MKTVGKSDMSRRTRFLVLSVAVMLAISGCAGVSRAAEGHLEPFIVHWQFLDARGQFSDQCDANFSLKTGDLAGHEIHYGIEGIARKSTGKTLQGKLHVEIYDPDDEKTVARLGGIINPCRNEKPKRECWEKLTTDAGHRGHYALFCDAGDKVAAMPFVILDAGTNKNAKEWKGRFDEGWTLRMAQKPLVPENIAETPKRIFTPVQDCSTVSPMLPRQWWACPRGAAIDPSACLSIVSEDRWRSDRTLHFTLSSEGATQKLEYSQYLWDWIKPDLGAKACSVNPRENTPETGLTCRTWSCDPPKAPSPYTLNFGIPFVIDKALKAPLAASSPWMKNLPDDSRWSHPWAARKELQEKYRISDNGWDRIIEAREEQAKGKGEWKGKGEAFNSGTPVLPRFKPIKFPEAGTRAQLKPSELTAYYNLQGADERPPNKIEVCQRPMAGDCQGDNWQPAELTHAEGRNWAFFTLPNDKLEISNTPIWIRSVWKDVSKPLILPLEAVTSGKHKVPSLDGADGSIASMDDTLGDHDTSAPNQQILYFDR</sequence>
<proteinExistence type="predicted"/>
<dbReference type="PROSITE" id="PS51257">
    <property type="entry name" value="PROKAR_LIPOPROTEIN"/>
    <property type="match status" value="1"/>
</dbReference>
<dbReference type="EMBL" id="CAADFM010000091">
    <property type="protein sequence ID" value="VFK13615.1"/>
    <property type="molecule type" value="Genomic_DNA"/>
</dbReference>
<reference evidence="1" key="1">
    <citation type="submission" date="2019-02" db="EMBL/GenBank/DDBJ databases">
        <authorList>
            <person name="Gruber-Vodicka R. H."/>
            <person name="Seah K. B. B."/>
        </authorList>
    </citation>
    <scope>NUCLEOTIDE SEQUENCE</scope>
    <source>
        <strain evidence="1">BECK_S312</strain>
        <strain evidence="2">BECK_S426</strain>
    </source>
</reference>
<accession>A0A450W9C2</accession>
<dbReference type="AlphaFoldDB" id="A0A450W9C2"/>